<evidence type="ECO:0000256" key="6">
    <source>
        <dbReference type="ARBA" id="ARBA00022741"/>
    </source>
</evidence>
<evidence type="ECO:0000256" key="8">
    <source>
        <dbReference type="ARBA" id="ARBA00022840"/>
    </source>
</evidence>
<feature type="domain" description="Carbohydrate kinase PfkB" evidence="13">
    <location>
        <begin position="19"/>
        <end position="302"/>
    </location>
</feature>
<dbReference type="Gene3D" id="3.40.1190.20">
    <property type="match status" value="1"/>
</dbReference>
<keyword evidence="6 12" id="KW-0547">Nucleotide-binding</keyword>
<gene>
    <name evidence="12" type="primary">rbsK</name>
    <name evidence="14" type="ORF">GRQ65_01640</name>
</gene>
<dbReference type="EC" id="2.7.1.15" evidence="2 12"/>
<evidence type="ECO:0000256" key="4">
    <source>
        <dbReference type="ARBA" id="ARBA00022679"/>
    </source>
</evidence>
<dbReference type="EMBL" id="WUEK01000001">
    <property type="protein sequence ID" value="MXG88251.1"/>
    <property type="molecule type" value="Genomic_DNA"/>
</dbReference>
<evidence type="ECO:0000256" key="1">
    <source>
        <dbReference type="ARBA" id="ARBA00005380"/>
    </source>
</evidence>
<comment type="cofactor">
    <cofactor evidence="12">
        <name>Mg(2+)</name>
        <dbReference type="ChEBI" id="CHEBI:18420"/>
    </cofactor>
    <text evidence="12">Requires a divalent cation, most likely magnesium in vivo, as an electrophilic catalyst to aid phosphoryl group transfer. It is the chelate of the metal and the nucleotide that is the actual substrate.</text>
</comment>
<comment type="similarity">
    <text evidence="12">Belongs to the carbohydrate kinase PfkB family. Ribokinase subfamily.</text>
</comment>
<dbReference type="InterPro" id="IPR002139">
    <property type="entry name" value="Ribo/fructo_kinase"/>
</dbReference>
<name>A0A6L7EX73_9ACTN</name>
<keyword evidence="11 12" id="KW-0119">Carbohydrate metabolism</keyword>
<comment type="catalytic activity">
    <reaction evidence="12">
        <text>D-ribose + ATP = D-ribose 5-phosphate + ADP + H(+)</text>
        <dbReference type="Rhea" id="RHEA:13697"/>
        <dbReference type="ChEBI" id="CHEBI:15378"/>
        <dbReference type="ChEBI" id="CHEBI:30616"/>
        <dbReference type="ChEBI" id="CHEBI:47013"/>
        <dbReference type="ChEBI" id="CHEBI:78346"/>
        <dbReference type="ChEBI" id="CHEBI:456216"/>
        <dbReference type="EC" id="2.7.1.15"/>
    </reaction>
</comment>
<comment type="activity regulation">
    <text evidence="12">Activated by a monovalent cation that binds near, but not in, the active site. The most likely occupant of the site in vivo is potassium. Ion binding induces a conformational change that may alter substrate affinity.</text>
</comment>
<dbReference type="PANTHER" id="PTHR10584:SF166">
    <property type="entry name" value="RIBOKINASE"/>
    <property type="match status" value="1"/>
</dbReference>
<keyword evidence="15" id="KW-1185">Reference proteome</keyword>
<dbReference type="GO" id="GO:0005829">
    <property type="term" value="C:cytosol"/>
    <property type="evidence" value="ECO:0007669"/>
    <property type="project" value="TreeGrafter"/>
</dbReference>
<evidence type="ECO:0000313" key="15">
    <source>
        <dbReference type="Proteomes" id="UP000473325"/>
    </source>
</evidence>
<keyword evidence="9 12" id="KW-0460">Magnesium</keyword>
<evidence type="ECO:0000256" key="7">
    <source>
        <dbReference type="ARBA" id="ARBA00022777"/>
    </source>
</evidence>
<feature type="binding site" evidence="12">
    <location>
        <position position="301"/>
    </location>
    <ligand>
        <name>K(+)</name>
        <dbReference type="ChEBI" id="CHEBI:29103"/>
    </ligand>
</feature>
<dbReference type="Pfam" id="PF00294">
    <property type="entry name" value="PfkB"/>
    <property type="match status" value="1"/>
</dbReference>
<comment type="similarity">
    <text evidence="1">Belongs to the carbohydrate kinase pfkB family.</text>
</comment>
<evidence type="ECO:0000256" key="12">
    <source>
        <dbReference type="HAMAP-Rule" id="MF_01987"/>
    </source>
</evidence>
<keyword evidence="8 12" id="KW-0067">ATP-binding</keyword>
<comment type="subunit">
    <text evidence="12">Homodimer.</text>
</comment>
<dbReference type="HAMAP" id="MF_01987">
    <property type="entry name" value="Ribokinase"/>
    <property type="match status" value="1"/>
</dbReference>
<feature type="binding site" evidence="12">
    <location>
        <position position="299"/>
    </location>
    <ligand>
        <name>K(+)</name>
        <dbReference type="ChEBI" id="CHEBI:29103"/>
    </ligand>
</feature>
<accession>A0A6L7EX73</accession>
<dbReference type="InterPro" id="IPR029056">
    <property type="entry name" value="Ribokinase-like"/>
</dbReference>
<proteinExistence type="inferred from homology"/>
<dbReference type="GO" id="GO:0019303">
    <property type="term" value="P:D-ribose catabolic process"/>
    <property type="evidence" value="ECO:0007669"/>
    <property type="project" value="UniProtKB-UniRule"/>
</dbReference>
<dbReference type="GO" id="GO:0005524">
    <property type="term" value="F:ATP binding"/>
    <property type="evidence" value="ECO:0007669"/>
    <property type="project" value="UniProtKB-UniRule"/>
</dbReference>
<feature type="binding site" evidence="12">
    <location>
        <begin position="265"/>
        <end position="266"/>
    </location>
    <ligand>
        <name>ATP</name>
        <dbReference type="ChEBI" id="CHEBI:30616"/>
    </ligand>
</feature>
<feature type="binding site" evidence="12">
    <location>
        <begin position="55"/>
        <end position="59"/>
    </location>
    <ligand>
        <name>substrate</name>
    </ligand>
</feature>
<keyword evidence="7 12" id="KW-0418">Kinase</keyword>
<dbReference type="InterPro" id="IPR011611">
    <property type="entry name" value="PfkB_dom"/>
</dbReference>
<feature type="binding site" evidence="12">
    <location>
        <position position="266"/>
    </location>
    <ligand>
        <name>substrate</name>
    </ligand>
</feature>
<dbReference type="GO" id="GO:0046872">
    <property type="term" value="F:metal ion binding"/>
    <property type="evidence" value="ECO:0007669"/>
    <property type="project" value="UniProtKB-KW"/>
</dbReference>
<feature type="binding site" evidence="12">
    <location>
        <position position="260"/>
    </location>
    <ligand>
        <name>K(+)</name>
        <dbReference type="ChEBI" id="CHEBI:29103"/>
    </ligand>
</feature>
<keyword evidence="4 12" id="KW-0808">Transferase</keyword>
<feature type="binding site" evidence="12">
    <location>
        <position position="200"/>
    </location>
    <ligand>
        <name>ATP</name>
        <dbReference type="ChEBI" id="CHEBI:30616"/>
    </ligand>
</feature>
<reference evidence="14 15" key="1">
    <citation type="submission" date="2019-12" db="EMBL/GenBank/DDBJ databases">
        <authorList>
            <person name="Kun Z."/>
        </authorList>
    </citation>
    <scope>NUCLEOTIDE SEQUENCE [LARGE SCALE GENOMIC DNA]</scope>
    <source>
        <strain evidence="14 15">YIM 123512</strain>
    </source>
</reference>
<dbReference type="PROSITE" id="PS00584">
    <property type="entry name" value="PFKB_KINASES_2"/>
    <property type="match status" value="1"/>
</dbReference>
<protein>
    <recommendedName>
        <fullName evidence="3 12">Ribokinase</fullName>
        <shortName evidence="12">RK</shortName>
        <ecNumber evidence="2 12">2.7.1.15</ecNumber>
    </recommendedName>
</protein>
<evidence type="ECO:0000256" key="10">
    <source>
        <dbReference type="ARBA" id="ARBA00022958"/>
    </source>
</evidence>
<comment type="function">
    <text evidence="12">Catalyzes the phosphorylation of ribose at O-5 in a reaction requiring ATP and magnesium. The resulting D-ribose-5-phosphate can then be used either for sythesis of nucleotides, histidine, and tryptophan, or as a component of the pentose phosphate pathway.</text>
</comment>
<dbReference type="UniPathway" id="UPA00916">
    <property type="reaction ID" value="UER00889"/>
</dbReference>
<feature type="binding site" evidence="12">
    <location>
        <position position="157"/>
    </location>
    <ligand>
        <name>substrate</name>
    </ligand>
</feature>
<dbReference type="InterPro" id="IPR002173">
    <property type="entry name" value="Carboh/pur_kinase_PfkB_CS"/>
</dbReference>
<feature type="binding site" evidence="12">
    <location>
        <begin position="26"/>
        <end position="28"/>
    </location>
    <ligand>
        <name>substrate</name>
    </ligand>
</feature>
<evidence type="ECO:0000313" key="14">
    <source>
        <dbReference type="EMBL" id="MXG88251.1"/>
    </source>
</evidence>
<evidence type="ECO:0000256" key="9">
    <source>
        <dbReference type="ARBA" id="ARBA00022842"/>
    </source>
</evidence>
<dbReference type="Proteomes" id="UP000473325">
    <property type="component" value="Unassembled WGS sequence"/>
</dbReference>
<organism evidence="14 15">
    <name type="scientific">Nocardioides flavescens</name>
    <dbReference type="NCBI Taxonomy" id="2691959"/>
    <lineage>
        <taxon>Bacteria</taxon>
        <taxon>Bacillati</taxon>
        <taxon>Actinomycetota</taxon>
        <taxon>Actinomycetes</taxon>
        <taxon>Propionibacteriales</taxon>
        <taxon>Nocardioidaceae</taxon>
        <taxon>Nocardioides</taxon>
    </lineage>
</organism>
<dbReference type="RefSeq" id="WP_160874476.1">
    <property type="nucleotide sequence ID" value="NZ_WUEK01000001.1"/>
</dbReference>
<dbReference type="PANTHER" id="PTHR10584">
    <property type="entry name" value="SUGAR KINASE"/>
    <property type="match status" value="1"/>
</dbReference>
<comment type="subcellular location">
    <subcellularLocation>
        <location evidence="12">Cytoplasm</location>
    </subcellularLocation>
</comment>
<dbReference type="AlphaFoldDB" id="A0A6L7EX73"/>
<evidence type="ECO:0000256" key="3">
    <source>
        <dbReference type="ARBA" id="ARBA00016943"/>
    </source>
</evidence>
<comment type="caution">
    <text evidence="14">The sequence shown here is derived from an EMBL/GenBank/DDBJ whole genome shotgun (WGS) entry which is preliminary data.</text>
</comment>
<comment type="pathway">
    <text evidence="12">Carbohydrate metabolism; D-ribose degradation; D-ribose 5-phosphate from beta-D-ribopyranose: step 2/2.</text>
</comment>
<evidence type="ECO:0000256" key="5">
    <source>
        <dbReference type="ARBA" id="ARBA00022723"/>
    </source>
</evidence>
<feature type="binding site" evidence="12">
    <location>
        <position position="262"/>
    </location>
    <ligand>
        <name>K(+)</name>
        <dbReference type="ChEBI" id="CHEBI:29103"/>
    </ligand>
</feature>
<dbReference type="GO" id="GO:0004747">
    <property type="term" value="F:ribokinase activity"/>
    <property type="evidence" value="ECO:0007669"/>
    <property type="project" value="UniProtKB-UniRule"/>
</dbReference>
<feature type="active site" description="Proton acceptor" evidence="12">
    <location>
        <position position="266"/>
    </location>
</feature>
<keyword evidence="10 12" id="KW-0630">Potassium</keyword>
<keyword evidence="12" id="KW-0963">Cytoplasm</keyword>
<feature type="binding site" evidence="12">
    <location>
        <position position="296"/>
    </location>
    <ligand>
        <name>K(+)</name>
        <dbReference type="ChEBI" id="CHEBI:29103"/>
    </ligand>
</feature>
<evidence type="ECO:0000259" key="13">
    <source>
        <dbReference type="Pfam" id="PF00294"/>
    </source>
</evidence>
<evidence type="ECO:0000256" key="11">
    <source>
        <dbReference type="ARBA" id="ARBA00023277"/>
    </source>
</evidence>
<keyword evidence="5 12" id="KW-0479">Metal-binding</keyword>
<comment type="caution">
    <text evidence="12">Lacks conserved residue(s) required for the propagation of feature annotation.</text>
</comment>
<evidence type="ECO:0000256" key="2">
    <source>
        <dbReference type="ARBA" id="ARBA00012035"/>
    </source>
</evidence>
<sequence>MIAEESGAGGARGGATPAVAVVGSLNVDRVVPVRELPAPGATVIGTGASRLGPGGKGANQAAAAAAASGRPGAVVMVGAVGDDDGADLCLDDLAGRGVDTSRVRRVARVSTGLATVVLDDASQNLIVVDPGANAGLTPDDVRCDEVRDAAVVLLQLEVPTAAVLAAAAHATGEVVLNPAPSPGPDDVGELLAAADVLVPNRGELADLVGEPEASGVDGVVAQVRALPFDGVVVVTMGADGALVVAETVEHVEAPRVAAVDTTGAGDCFCGALAVGLAEGTPLLEAVRAAVRAAAESVTRPGAR</sequence>
<dbReference type="PRINTS" id="PR00990">
    <property type="entry name" value="RIBOKINASE"/>
</dbReference>
<dbReference type="SUPFAM" id="SSF53613">
    <property type="entry name" value="Ribokinase-like"/>
    <property type="match status" value="1"/>
</dbReference>
<dbReference type="InterPro" id="IPR011877">
    <property type="entry name" value="Ribokinase"/>
</dbReference>
<feature type="binding site" evidence="12">
    <location>
        <begin position="235"/>
        <end position="240"/>
    </location>
    <ligand>
        <name>ATP</name>
        <dbReference type="ChEBI" id="CHEBI:30616"/>
    </ligand>
</feature>